<feature type="transmembrane region" description="Helical" evidence="1">
    <location>
        <begin position="61"/>
        <end position="84"/>
    </location>
</feature>
<evidence type="ECO:0000256" key="1">
    <source>
        <dbReference type="SAM" id="Phobius"/>
    </source>
</evidence>
<dbReference type="PANTHER" id="PTHR14969">
    <property type="entry name" value="SPHINGOSINE-1-PHOSPHATE PHOSPHOHYDROLASE"/>
    <property type="match status" value="1"/>
</dbReference>
<feature type="transmembrane region" description="Helical" evidence="1">
    <location>
        <begin position="188"/>
        <end position="206"/>
    </location>
</feature>
<keyword evidence="1" id="KW-0812">Transmembrane</keyword>
<dbReference type="AlphaFoldDB" id="A0A7X0SP96"/>
<dbReference type="InterPro" id="IPR036938">
    <property type="entry name" value="PAP2/HPO_sf"/>
</dbReference>
<feature type="domain" description="Phosphatidic acid phosphatase type 2/haloperoxidase" evidence="2">
    <location>
        <begin position="91"/>
        <end position="203"/>
    </location>
</feature>
<dbReference type="InterPro" id="IPR000326">
    <property type="entry name" value="PAP2/HPO"/>
</dbReference>
<evidence type="ECO:0000313" key="3">
    <source>
        <dbReference type="EMBL" id="MBB6733655.1"/>
    </source>
</evidence>
<feature type="transmembrane region" description="Helical" evidence="1">
    <location>
        <begin position="132"/>
        <end position="150"/>
    </location>
</feature>
<keyword evidence="4" id="KW-1185">Reference proteome</keyword>
<feature type="transmembrane region" description="Helical" evidence="1">
    <location>
        <begin position="91"/>
        <end position="112"/>
    </location>
</feature>
<dbReference type="Gene3D" id="1.20.144.10">
    <property type="entry name" value="Phosphatidic acid phosphatase type 2/haloperoxidase"/>
    <property type="match status" value="2"/>
</dbReference>
<dbReference type="Pfam" id="PF01569">
    <property type="entry name" value="PAP2"/>
    <property type="match status" value="1"/>
</dbReference>
<dbReference type="SUPFAM" id="SSF48317">
    <property type="entry name" value="Acid phosphatase/Vanadium-dependent haloperoxidase"/>
    <property type="match status" value="1"/>
</dbReference>
<dbReference type="Proteomes" id="UP000564644">
    <property type="component" value="Unassembled WGS sequence"/>
</dbReference>
<feature type="transmembrane region" description="Helical" evidence="1">
    <location>
        <begin position="162"/>
        <end position="182"/>
    </location>
</feature>
<reference evidence="3 4" key="1">
    <citation type="submission" date="2020-08" db="EMBL/GenBank/DDBJ databases">
        <title>Cohnella phylogeny.</title>
        <authorList>
            <person name="Dunlap C."/>
        </authorList>
    </citation>
    <scope>NUCLEOTIDE SEQUENCE [LARGE SCALE GENOMIC DNA]</scope>
    <source>
        <strain evidence="3 4">CBP 2801</strain>
    </source>
</reference>
<organism evidence="3 4">
    <name type="scientific">Cohnella zeiphila</name>
    <dbReference type="NCBI Taxonomy" id="2761120"/>
    <lineage>
        <taxon>Bacteria</taxon>
        <taxon>Bacillati</taxon>
        <taxon>Bacillota</taxon>
        <taxon>Bacilli</taxon>
        <taxon>Bacillales</taxon>
        <taxon>Paenibacillaceae</taxon>
        <taxon>Cohnella</taxon>
    </lineage>
</organism>
<evidence type="ECO:0000259" key="2">
    <source>
        <dbReference type="SMART" id="SM00014"/>
    </source>
</evidence>
<dbReference type="EMBL" id="JACJVO010000028">
    <property type="protein sequence ID" value="MBB6733655.1"/>
    <property type="molecule type" value="Genomic_DNA"/>
</dbReference>
<dbReference type="SMART" id="SM00014">
    <property type="entry name" value="acidPPc"/>
    <property type="match status" value="1"/>
</dbReference>
<comment type="caution">
    <text evidence="3">The sequence shown here is derived from an EMBL/GenBank/DDBJ whole genome shotgun (WGS) entry which is preliminary data.</text>
</comment>
<keyword evidence="1" id="KW-0472">Membrane</keyword>
<sequence>MKFSLSFRLTLALLLSLIFAAGFGVIAALIGFHRISAFDRTLIDFWQSRESGGLTSVMKFFTNIGSGWPVIVIALVCMVYLYGVLKHRREVILYLFVLGGSEVLNVVLKWIFRRERPDIHRLIAETGYSFPSGHSMGAFSLYGVLAYLLWKHIPAWWGKVILVLASSALILAIGTSRIYLGVHYPSDILGGYLASAFWLSASIWIYQSVRDYGIPKEAARARKGKPGLS</sequence>
<protein>
    <submittedName>
        <fullName evidence="3">Phosphatase PAP2 family protein</fullName>
    </submittedName>
</protein>
<dbReference type="PANTHER" id="PTHR14969:SF13">
    <property type="entry name" value="AT30094P"/>
    <property type="match status" value="1"/>
</dbReference>
<gene>
    <name evidence="3" type="ORF">H7C18_22270</name>
</gene>
<dbReference type="RefSeq" id="WP_185131310.1">
    <property type="nucleotide sequence ID" value="NZ_JACJVO010000028.1"/>
</dbReference>
<name>A0A7X0SP96_9BACL</name>
<dbReference type="CDD" id="cd03392">
    <property type="entry name" value="PAP2_like_2"/>
    <property type="match status" value="1"/>
</dbReference>
<keyword evidence="1" id="KW-1133">Transmembrane helix</keyword>
<accession>A0A7X0SP96</accession>
<evidence type="ECO:0000313" key="4">
    <source>
        <dbReference type="Proteomes" id="UP000564644"/>
    </source>
</evidence>
<proteinExistence type="predicted"/>